<dbReference type="AlphaFoldDB" id="A0A1L7WK17"/>
<dbReference type="EMBL" id="FJOG01000003">
    <property type="protein sequence ID" value="CZR53125.1"/>
    <property type="molecule type" value="Genomic_DNA"/>
</dbReference>
<gene>
    <name evidence="1" type="ORF">PAC_03003</name>
</gene>
<evidence type="ECO:0000313" key="1">
    <source>
        <dbReference type="EMBL" id="CZR53125.1"/>
    </source>
</evidence>
<proteinExistence type="predicted"/>
<sequence length="212" mass="23499">MAAFGSSTTELFGISLLRGCAAEEGSLEELLKSLRQKSIPNPSKTGVPTLDTFWSHHGGKLSVSGRGLPFLHHLLTSLLTNLNSTIALLDLTGRFSPSHLSVPFSELQHIHIFLPTPSNLKVTLDCVEKYMLYGEHGSKNREWVGTILLGGNGGDVNIGWRGWMRVEREEVGKFGEVGVEEVWAEKGMRQRQEVVDGKGWKAECEFGDYCWK</sequence>
<protein>
    <submittedName>
        <fullName evidence="1">Uncharacterized protein</fullName>
    </submittedName>
</protein>
<keyword evidence="2" id="KW-1185">Reference proteome</keyword>
<reference evidence="1 2" key="1">
    <citation type="submission" date="2016-03" db="EMBL/GenBank/DDBJ databases">
        <authorList>
            <person name="Ploux O."/>
        </authorList>
    </citation>
    <scope>NUCLEOTIDE SEQUENCE [LARGE SCALE GENOMIC DNA]</scope>
    <source>
        <strain evidence="1 2">UAMH 11012</strain>
    </source>
</reference>
<organism evidence="1 2">
    <name type="scientific">Phialocephala subalpina</name>
    <dbReference type="NCBI Taxonomy" id="576137"/>
    <lineage>
        <taxon>Eukaryota</taxon>
        <taxon>Fungi</taxon>
        <taxon>Dikarya</taxon>
        <taxon>Ascomycota</taxon>
        <taxon>Pezizomycotina</taxon>
        <taxon>Leotiomycetes</taxon>
        <taxon>Helotiales</taxon>
        <taxon>Mollisiaceae</taxon>
        <taxon>Phialocephala</taxon>
        <taxon>Phialocephala fortinii species complex</taxon>
    </lineage>
</organism>
<dbReference type="Proteomes" id="UP000184330">
    <property type="component" value="Unassembled WGS sequence"/>
</dbReference>
<dbReference type="OrthoDB" id="3596146at2759"/>
<dbReference type="STRING" id="576137.A0A1L7WK17"/>
<evidence type="ECO:0000313" key="2">
    <source>
        <dbReference type="Proteomes" id="UP000184330"/>
    </source>
</evidence>
<accession>A0A1L7WK17</accession>
<name>A0A1L7WK17_9HELO</name>